<dbReference type="AlphaFoldDB" id="A0A392TSG4"/>
<feature type="non-terminal residue" evidence="2">
    <location>
        <position position="1"/>
    </location>
</feature>
<dbReference type="Proteomes" id="UP000265520">
    <property type="component" value="Unassembled WGS sequence"/>
</dbReference>
<name>A0A392TSG4_9FABA</name>
<feature type="region of interest" description="Disordered" evidence="1">
    <location>
        <begin position="14"/>
        <end position="61"/>
    </location>
</feature>
<evidence type="ECO:0000313" key="3">
    <source>
        <dbReference type="Proteomes" id="UP000265520"/>
    </source>
</evidence>
<evidence type="ECO:0000313" key="2">
    <source>
        <dbReference type="EMBL" id="MCI63982.1"/>
    </source>
</evidence>
<protein>
    <submittedName>
        <fullName evidence="2">Uncharacterized protein</fullName>
    </submittedName>
</protein>
<evidence type="ECO:0000256" key="1">
    <source>
        <dbReference type="SAM" id="MobiDB-lite"/>
    </source>
</evidence>
<sequence length="61" mass="6938">LSVWIDFREAPFGYPTTYKPPSKQRQQANKSQTNAFPFLENQNTADSSDHGQQRGNFCATD</sequence>
<feature type="compositionally biased region" description="Polar residues" evidence="1">
    <location>
        <begin position="23"/>
        <end position="46"/>
    </location>
</feature>
<organism evidence="2 3">
    <name type="scientific">Trifolium medium</name>
    <dbReference type="NCBI Taxonomy" id="97028"/>
    <lineage>
        <taxon>Eukaryota</taxon>
        <taxon>Viridiplantae</taxon>
        <taxon>Streptophyta</taxon>
        <taxon>Embryophyta</taxon>
        <taxon>Tracheophyta</taxon>
        <taxon>Spermatophyta</taxon>
        <taxon>Magnoliopsida</taxon>
        <taxon>eudicotyledons</taxon>
        <taxon>Gunneridae</taxon>
        <taxon>Pentapetalae</taxon>
        <taxon>rosids</taxon>
        <taxon>fabids</taxon>
        <taxon>Fabales</taxon>
        <taxon>Fabaceae</taxon>
        <taxon>Papilionoideae</taxon>
        <taxon>50 kb inversion clade</taxon>
        <taxon>NPAAA clade</taxon>
        <taxon>Hologalegina</taxon>
        <taxon>IRL clade</taxon>
        <taxon>Trifolieae</taxon>
        <taxon>Trifolium</taxon>
    </lineage>
</organism>
<dbReference type="EMBL" id="LXQA010647013">
    <property type="protein sequence ID" value="MCI63982.1"/>
    <property type="molecule type" value="Genomic_DNA"/>
</dbReference>
<comment type="caution">
    <text evidence="2">The sequence shown here is derived from an EMBL/GenBank/DDBJ whole genome shotgun (WGS) entry which is preliminary data.</text>
</comment>
<proteinExistence type="predicted"/>
<keyword evidence="3" id="KW-1185">Reference proteome</keyword>
<reference evidence="2 3" key="1">
    <citation type="journal article" date="2018" name="Front. Plant Sci.">
        <title>Red Clover (Trifolium pratense) and Zigzag Clover (T. medium) - A Picture of Genomic Similarities and Differences.</title>
        <authorList>
            <person name="Dluhosova J."/>
            <person name="Istvanek J."/>
            <person name="Nedelnik J."/>
            <person name="Repkova J."/>
        </authorList>
    </citation>
    <scope>NUCLEOTIDE SEQUENCE [LARGE SCALE GENOMIC DNA]</scope>
    <source>
        <strain evidence="3">cv. 10/8</strain>
        <tissue evidence="2">Leaf</tissue>
    </source>
</reference>
<accession>A0A392TSG4</accession>